<keyword evidence="7" id="KW-0732">Signal</keyword>
<dbReference type="PROSITE" id="PS50106">
    <property type="entry name" value="PDZ"/>
    <property type="match status" value="1"/>
</dbReference>
<dbReference type="PANTHER" id="PTHR32060:SF22">
    <property type="entry name" value="CARBOXYL-TERMINAL-PROCESSING PEPTIDASE 3, CHLOROPLASTIC"/>
    <property type="match status" value="1"/>
</dbReference>
<reference evidence="9 10" key="1">
    <citation type="submission" date="2020-12" db="EMBL/GenBank/DDBJ databases">
        <authorList>
            <person name="Shan Y."/>
        </authorList>
    </citation>
    <scope>NUCLEOTIDE SEQUENCE [LARGE SCALE GENOMIC DNA]</scope>
    <source>
        <strain evidence="10">csc3.9</strain>
    </source>
</reference>
<comment type="similarity">
    <text evidence="1 5">Belongs to the peptidase S41A family.</text>
</comment>
<evidence type="ECO:0000256" key="2">
    <source>
        <dbReference type="ARBA" id="ARBA00022670"/>
    </source>
</evidence>
<dbReference type="SUPFAM" id="SSF52096">
    <property type="entry name" value="ClpP/crotonase"/>
    <property type="match status" value="1"/>
</dbReference>
<dbReference type="InterPro" id="IPR036034">
    <property type="entry name" value="PDZ_sf"/>
</dbReference>
<dbReference type="EMBL" id="CP066167">
    <property type="protein sequence ID" value="QQD19987.1"/>
    <property type="molecule type" value="Genomic_DNA"/>
</dbReference>
<dbReference type="InterPro" id="IPR005151">
    <property type="entry name" value="Tail-specific_protease"/>
</dbReference>
<dbReference type="Pfam" id="PF03572">
    <property type="entry name" value="Peptidase_S41"/>
    <property type="match status" value="1"/>
</dbReference>
<accession>A0A7T4URY4</accession>
<dbReference type="Gene3D" id="3.90.226.10">
    <property type="entry name" value="2-enoyl-CoA Hydratase, Chain A, domain 1"/>
    <property type="match status" value="1"/>
</dbReference>
<dbReference type="CDD" id="cd06782">
    <property type="entry name" value="cpPDZ_CPP-like"/>
    <property type="match status" value="1"/>
</dbReference>
<dbReference type="Gene3D" id="2.30.42.10">
    <property type="match status" value="1"/>
</dbReference>
<keyword evidence="4 5" id="KW-0720">Serine protease</keyword>
<proteinExistence type="inferred from homology"/>
<evidence type="ECO:0000256" key="7">
    <source>
        <dbReference type="SAM" id="SignalP"/>
    </source>
</evidence>
<feature type="compositionally biased region" description="Acidic residues" evidence="6">
    <location>
        <begin position="688"/>
        <end position="697"/>
    </location>
</feature>
<keyword evidence="2 5" id="KW-0645">Protease</keyword>
<dbReference type="CDD" id="cd07560">
    <property type="entry name" value="Peptidase_S41_CPP"/>
    <property type="match status" value="1"/>
</dbReference>
<dbReference type="SMART" id="SM00245">
    <property type="entry name" value="TSPc"/>
    <property type="match status" value="1"/>
</dbReference>
<dbReference type="RefSeq" id="WP_198571465.1">
    <property type="nucleotide sequence ID" value="NZ_CP066167.1"/>
</dbReference>
<evidence type="ECO:0000313" key="10">
    <source>
        <dbReference type="Proteomes" id="UP000596063"/>
    </source>
</evidence>
<dbReference type="Proteomes" id="UP000596063">
    <property type="component" value="Chromosome"/>
</dbReference>
<dbReference type="AlphaFoldDB" id="A0A7T4URY4"/>
<dbReference type="InterPro" id="IPR040573">
    <property type="entry name" value="TSP_N"/>
</dbReference>
<dbReference type="KEGG" id="snan:I6N98_09220"/>
<dbReference type="SMART" id="SM00228">
    <property type="entry name" value="PDZ"/>
    <property type="match status" value="1"/>
</dbReference>
<protein>
    <submittedName>
        <fullName evidence="9">Carboxy terminal-processing peptidase</fullName>
    </submittedName>
</protein>
<gene>
    <name evidence="9" type="ORF">I6N98_09220</name>
</gene>
<dbReference type="GO" id="GO:0030288">
    <property type="term" value="C:outer membrane-bounded periplasmic space"/>
    <property type="evidence" value="ECO:0007669"/>
    <property type="project" value="TreeGrafter"/>
</dbReference>
<keyword evidence="3 5" id="KW-0378">Hydrolase</keyword>
<evidence type="ECO:0000256" key="4">
    <source>
        <dbReference type="ARBA" id="ARBA00022825"/>
    </source>
</evidence>
<dbReference type="Pfam" id="PF17804">
    <property type="entry name" value="TSP_NTD"/>
    <property type="match status" value="1"/>
</dbReference>
<feature type="region of interest" description="Disordered" evidence="6">
    <location>
        <begin position="637"/>
        <end position="701"/>
    </location>
</feature>
<dbReference type="NCBIfam" id="TIGR00225">
    <property type="entry name" value="prc"/>
    <property type="match status" value="1"/>
</dbReference>
<dbReference type="GO" id="GO:0004175">
    <property type="term" value="F:endopeptidase activity"/>
    <property type="evidence" value="ECO:0007669"/>
    <property type="project" value="TreeGrafter"/>
</dbReference>
<dbReference type="PANTHER" id="PTHR32060">
    <property type="entry name" value="TAIL-SPECIFIC PROTEASE"/>
    <property type="match status" value="1"/>
</dbReference>
<organism evidence="9 10">
    <name type="scientific">Spongiibacter nanhainus</name>
    <dbReference type="NCBI Taxonomy" id="2794344"/>
    <lineage>
        <taxon>Bacteria</taxon>
        <taxon>Pseudomonadati</taxon>
        <taxon>Pseudomonadota</taxon>
        <taxon>Gammaproteobacteria</taxon>
        <taxon>Cellvibrionales</taxon>
        <taxon>Spongiibacteraceae</taxon>
        <taxon>Spongiibacter</taxon>
    </lineage>
</organism>
<keyword evidence="10" id="KW-1185">Reference proteome</keyword>
<dbReference type="FunFam" id="3.90.226.10:FF:000090">
    <property type="entry name" value="Tail-specific protease"/>
    <property type="match status" value="1"/>
</dbReference>
<evidence type="ECO:0000256" key="5">
    <source>
        <dbReference type="RuleBase" id="RU004404"/>
    </source>
</evidence>
<dbReference type="Pfam" id="PF00595">
    <property type="entry name" value="PDZ"/>
    <property type="match status" value="1"/>
</dbReference>
<dbReference type="GO" id="GO:0008236">
    <property type="term" value="F:serine-type peptidase activity"/>
    <property type="evidence" value="ECO:0007669"/>
    <property type="project" value="UniProtKB-KW"/>
</dbReference>
<dbReference type="InterPro" id="IPR001478">
    <property type="entry name" value="PDZ"/>
</dbReference>
<feature type="signal peptide" evidence="7">
    <location>
        <begin position="1"/>
        <end position="29"/>
    </location>
</feature>
<sequence length="724" mass="81743">MTRLGRAVTSSSAVLLTMLTLSWSVAGFAAITPLAPDGHHQTAIKDMVRQLEARHYVKLDIDDKLSKRLLDAYLLDLDPNKQLLLQSDIDEFHRLYDDTLDDQLKKARLEAGYRIFNRYRERLAKRLETTIEKLPTLIEEMDFTKDEEIVLDRRELPWPQNQQEADEIWRKQLKNRVLSLKLTGKENADIAELLQKRYSNQLRRIEQLEDEDVFQIYANAFASLYDPHTDYFSPRTSENFQINMSLKLEGIGAVLQMEDDYTKVVRLVPAGPADKQGQLQPADRIVGVAQGESGEMTDVIGLRLDDVVDMIRGPAGSIVRLEVIPAVAHSDEERQEIVIERNEVKLEEQSAQGELIEITDAQGATRKIGVIDIPTFYMDFEAFRAGDANYRSTTRDVHRILGELLSEGAEGIVIDLRDNGGGSLVEANGLVGLFIKSGPTVQIRQANSRVGLEGKRRSSPYYTGPLAVMINRMSASASEIFAGAIQDYQRGLVLGTQSFGKGTVQSVNPLRYGQLKLTESKFYRVSGDSTQNRGVIPDIEFPPIYDKDEIGEGVLDNAMSWDRIPQAPHSYYYDLDDGMAHLRKRHDQRIAEDPDFRFLEEQLAAIEKLRDRRTLSLNLEMRRKEREEQKALQLAMENRRRVAKGEEPLASLDEDDKAEAKKDSSDSTDVADELPLTPDSVADTVPGETDEDDEDQPDPMLKEAAHILVDAIPFFQSERLAAQP</sequence>
<dbReference type="InterPro" id="IPR020992">
    <property type="entry name" value="Tail_Prtase_C"/>
</dbReference>
<evidence type="ECO:0000259" key="8">
    <source>
        <dbReference type="PROSITE" id="PS50106"/>
    </source>
</evidence>
<feature type="compositionally biased region" description="Basic and acidic residues" evidence="6">
    <location>
        <begin position="637"/>
        <end position="647"/>
    </location>
</feature>
<evidence type="ECO:0000256" key="1">
    <source>
        <dbReference type="ARBA" id="ARBA00009179"/>
    </source>
</evidence>
<dbReference type="GO" id="GO:0007165">
    <property type="term" value="P:signal transduction"/>
    <property type="evidence" value="ECO:0007669"/>
    <property type="project" value="TreeGrafter"/>
</dbReference>
<evidence type="ECO:0000256" key="3">
    <source>
        <dbReference type="ARBA" id="ARBA00022801"/>
    </source>
</evidence>
<feature type="domain" description="PDZ" evidence="8">
    <location>
        <begin position="241"/>
        <end position="318"/>
    </location>
</feature>
<dbReference type="SUPFAM" id="SSF50156">
    <property type="entry name" value="PDZ domain-like"/>
    <property type="match status" value="1"/>
</dbReference>
<dbReference type="InterPro" id="IPR004447">
    <property type="entry name" value="Peptidase_S41A"/>
</dbReference>
<dbReference type="GO" id="GO:0006508">
    <property type="term" value="P:proteolysis"/>
    <property type="evidence" value="ECO:0007669"/>
    <property type="project" value="UniProtKB-KW"/>
</dbReference>
<name>A0A7T4URY4_9GAMM</name>
<dbReference type="Pfam" id="PF11818">
    <property type="entry name" value="DUF3340"/>
    <property type="match status" value="1"/>
</dbReference>
<feature type="chain" id="PRO_5032368391" evidence="7">
    <location>
        <begin position="30"/>
        <end position="724"/>
    </location>
</feature>
<dbReference type="InterPro" id="IPR029045">
    <property type="entry name" value="ClpP/crotonase-like_dom_sf"/>
</dbReference>
<evidence type="ECO:0000256" key="6">
    <source>
        <dbReference type="SAM" id="MobiDB-lite"/>
    </source>
</evidence>
<evidence type="ECO:0000313" key="9">
    <source>
        <dbReference type="EMBL" id="QQD19987.1"/>
    </source>
</evidence>